<gene>
    <name evidence="1" type="ORF">IC006_0784</name>
    <name evidence="2" type="ORF">IC007_0758</name>
</gene>
<dbReference type="EMBL" id="AP018929">
    <property type="protein sequence ID" value="BBG23500.1"/>
    <property type="molecule type" value="Genomic_DNA"/>
</dbReference>
<evidence type="ECO:0000313" key="2">
    <source>
        <dbReference type="EMBL" id="BBG26253.1"/>
    </source>
</evidence>
<organism evidence="2 4">
    <name type="scientific">Sulfuracidifex tepidarius</name>
    <dbReference type="NCBI Taxonomy" id="1294262"/>
    <lineage>
        <taxon>Archaea</taxon>
        <taxon>Thermoproteota</taxon>
        <taxon>Thermoprotei</taxon>
        <taxon>Sulfolobales</taxon>
        <taxon>Sulfolobaceae</taxon>
        <taxon>Sulfuracidifex</taxon>
    </lineage>
</organism>
<name>A0A510E190_9CREN</name>
<dbReference type="RefSeq" id="WP_054845923.1">
    <property type="nucleotide sequence ID" value="NZ_AP018929.1"/>
</dbReference>
<dbReference type="KEGG" id="step:IC006_0784"/>
<reference evidence="2 3" key="2">
    <citation type="journal article" date="2020" name="Int. J. Syst. Evol. Microbiol.">
        <title>Sulfuracidifex tepidarius gen. nov., sp. nov. and transfer of Sulfolobus metallicus Huber and Stetter 1992 to the genus Sulfuracidifex as Sulfuracidifex metallicus comb. nov.</title>
        <authorList>
            <person name="Itoh T."/>
            <person name="Miura T."/>
            <person name="Sakai H.D."/>
            <person name="Kato S."/>
            <person name="Ohkuma M."/>
            <person name="Takashina T."/>
        </authorList>
    </citation>
    <scope>NUCLEOTIDE SEQUENCE</scope>
    <source>
        <strain evidence="1 3">IC-006</strain>
        <strain evidence="2">IC-007</strain>
    </source>
</reference>
<dbReference type="OrthoDB" id="33465at2157"/>
<keyword evidence="3" id="KW-1185">Reference proteome</keyword>
<protein>
    <submittedName>
        <fullName evidence="2">Uncharacterized protein</fullName>
    </submittedName>
</protein>
<evidence type="ECO:0000313" key="3">
    <source>
        <dbReference type="Proteomes" id="UP000322983"/>
    </source>
</evidence>
<sequence length="114" mass="12965">MASLEDFLKGKGGTIRKEGEKEWIDMDDYSFYVVENAVYLPIPLPTGEEKLDDLVGMGIKYARASRISQGIGSPLQYEIVGKEVIVSRKFNSREELEQKLIKALESIEGLRYYI</sequence>
<dbReference type="Proteomes" id="UP000325030">
    <property type="component" value="Chromosome"/>
</dbReference>
<accession>A0A510E190</accession>
<reference evidence="4" key="1">
    <citation type="submission" date="2018-09" db="EMBL/GenBank/DDBJ databases">
        <title>Complete Genome Sequencing of Sulfolobus sp. JCM 16834.</title>
        <authorList>
            <person name="Kato S."/>
            <person name="Itoh T."/>
            <person name="Ohkuma M."/>
        </authorList>
    </citation>
    <scope>NUCLEOTIDE SEQUENCE [LARGE SCALE GENOMIC DNA]</scope>
    <source>
        <strain evidence="4">IC-007</strain>
    </source>
</reference>
<proteinExistence type="predicted"/>
<dbReference type="STRING" id="1294262.GCA_001316085_01650"/>
<dbReference type="Proteomes" id="UP000322983">
    <property type="component" value="Chromosome"/>
</dbReference>
<dbReference type="AlphaFoldDB" id="A0A510E190"/>
<evidence type="ECO:0000313" key="4">
    <source>
        <dbReference type="Proteomes" id="UP000325030"/>
    </source>
</evidence>
<dbReference type="GeneID" id="41717162"/>
<dbReference type="EMBL" id="AP018930">
    <property type="protein sequence ID" value="BBG26253.1"/>
    <property type="molecule type" value="Genomic_DNA"/>
</dbReference>
<evidence type="ECO:0000313" key="1">
    <source>
        <dbReference type="EMBL" id="BBG23500.1"/>
    </source>
</evidence>
<accession>A0A510DTW0</accession>